<sequence length="108" mass="12425">MIKVGALPRVRTENMKSLLGAQPFAFSWFPTQSRASYIRILQLDGHRELLLNRCSPSAIRGFKRYVLRSTLSLNSWQIPSKETDGPTHISLQTLMNKTSFIKRSLMWT</sequence>
<dbReference type="EMBL" id="JAYMGO010000015">
    <property type="protein sequence ID" value="KAL1260146.1"/>
    <property type="molecule type" value="Genomic_DNA"/>
</dbReference>
<name>A0ABR3M767_9TELE</name>
<comment type="caution">
    <text evidence="1">The sequence shown here is derived from an EMBL/GenBank/DDBJ whole genome shotgun (WGS) entry which is preliminary data.</text>
</comment>
<organism evidence="1 2">
    <name type="scientific">Cirrhinus molitorella</name>
    <name type="common">mud carp</name>
    <dbReference type="NCBI Taxonomy" id="172907"/>
    <lineage>
        <taxon>Eukaryota</taxon>
        <taxon>Metazoa</taxon>
        <taxon>Chordata</taxon>
        <taxon>Craniata</taxon>
        <taxon>Vertebrata</taxon>
        <taxon>Euteleostomi</taxon>
        <taxon>Actinopterygii</taxon>
        <taxon>Neopterygii</taxon>
        <taxon>Teleostei</taxon>
        <taxon>Ostariophysi</taxon>
        <taxon>Cypriniformes</taxon>
        <taxon>Cyprinidae</taxon>
        <taxon>Labeoninae</taxon>
        <taxon>Labeonini</taxon>
        <taxon>Cirrhinus</taxon>
    </lineage>
</organism>
<keyword evidence="2" id="KW-1185">Reference proteome</keyword>
<dbReference type="Proteomes" id="UP001558613">
    <property type="component" value="Unassembled WGS sequence"/>
</dbReference>
<gene>
    <name evidence="1" type="ORF">QQF64_007973</name>
</gene>
<accession>A0ABR3M767</accession>
<reference evidence="1 2" key="1">
    <citation type="submission" date="2023-09" db="EMBL/GenBank/DDBJ databases">
        <authorList>
            <person name="Wang M."/>
        </authorList>
    </citation>
    <scope>NUCLEOTIDE SEQUENCE [LARGE SCALE GENOMIC DNA]</scope>
    <source>
        <strain evidence="1">GT-2023</strain>
        <tissue evidence="1">Liver</tissue>
    </source>
</reference>
<protein>
    <submittedName>
        <fullName evidence="1">Uncharacterized protein</fullName>
    </submittedName>
</protein>
<proteinExistence type="predicted"/>
<evidence type="ECO:0000313" key="2">
    <source>
        <dbReference type="Proteomes" id="UP001558613"/>
    </source>
</evidence>
<evidence type="ECO:0000313" key="1">
    <source>
        <dbReference type="EMBL" id="KAL1260146.1"/>
    </source>
</evidence>